<dbReference type="AlphaFoldDB" id="A0A7I3Z175"/>
<organism evidence="1 2">
    <name type="scientific">Physcomitrium patens</name>
    <name type="common">Spreading-leaved earth moss</name>
    <name type="synonym">Physcomitrella patens</name>
    <dbReference type="NCBI Taxonomy" id="3218"/>
    <lineage>
        <taxon>Eukaryota</taxon>
        <taxon>Viridiplantae</taxon>
        <taxon>Streptophyta</taxon>
        <taxon>Embryophyta</taxon>
        <taxon>Bryophyta</taxon>
        <taxon>Bryophytina</taxon>
        <taxon>Bryopsida</taxon>
        <taxon>Funariidae</taxon>
        <taxon>Funariales</taxon>
        <taxon>Funariaceae</taxon>
        <taxon>Physcomitrium</taxon>
    </lineage>
</organism>
<reference evidence="1" key="3">
    <citation type="submission" date="2020-12" db="UniProtKB">
        <authorList>
            <consortium name="EnsemblPlants"/>
        </authorList>
    </citation>
    <scope>IDENTIFICATION</scope>
</reference>
<evidence type="ECO:0008006" key="3">
    <source>
        <dbReference type="Google" id="ProtNLM"/>
    </source>
</evidence>
<dbReference type="EMBL" id="ABEU02000009">
    <property type="status" value="NOT_ANNOTATED_CDS"/>
    <property type="molecule type" value="Genomic_DNA"/>
</dbReference>
<accession>A0A7I3Z175</accession>
<dbReference type="EnsemblPlants" id="Pp3c9_9320V3.2">
    <property type="protein sequence ID" value="PAC:32912911.CDS.1"/>
    <property type="gene ID" value="Pp3c9_9320"/>
</dbReference>
<dbReference type="InterPro" id="IPR027417">
    <property type="entry name" value="P-loop_NTPase"/>
</dbReference>
<reference evidence="1 2" key="1">
    <citation type="journal article" date="2008" name="Science">
        <title>The Physcomitrella genome reveals evolutionary insights into the conquest of land by plants.</title>
        <authorList>
            <person name="Rensing S."/>
            <person name="Lang D."/>
            <person name="Zimmer A."/>
            <person name="Terry A."/>
            <person name="Salamov A."/>
            <person name="Shapiro H."/>
            <person name="Nishiyama T."/>
            <person name="Perroud P.-F."/>
            <person name="Lindquist E."/>
            <person name="Kamisugi Y."/>
            <person name="Tanahashi T."/>
            <person name="Sakakibara K."/>
            <person name="Fujita T."/>
            <person name="Oishi K."/>
            <person name="Shin-I T."/>
            <person name="Kuroki Y."/>
            <person name="Toyoda A."/>
            <person name="Suzuki Y."/>
            <person name="Hashimoto A."/>
            <person name="Yamaguchi K."/>
            <person name="Sugano A."/>
            <person name="Kohara Y."/>
            <person name="Fujiyama A."/>
            <person name="Anterola A."/>
            <person name="Aoki S."/>
            <person name="Ashton N."/>
            <person name="Barbazuk W.B."/>
            <person name="Barker E."/>
            <person name="Bennetzen J."/>
            <person name="Bezanilla M."/>
            <person name="Blankenship R."/>
            <person name="Cho S.H."/>
            <person name="Dutcher S."/>
            <person name="Estelle M."/>
            <person name="Fawcett J.A."/>
            <person name="Gundlach H."/>
            <person name="Hanada K."/>
            <person name="Heyl A."/>
            <person name="Hicks K.A."/>
            <person name="Hugh J."/>
            <person name="Lohr M."/>
            <person name="Mayer K."/>
            <person name="Melkozernov A."/>
            <person name="Murata T."/>
            <person name="Nelson D."/>
            <person name="Pils B."/>
            <person name="Prigge M."/>
            <person name="Reiss B."/>
            <person name="Renner T."/>
            <person name="Rombauts S."/>
            <person name="Rushton P."/>
            <person name="Sanderfoot A."/>
            <person name="Schween G."/>
            <person name="Shiu S.-H."/>
            <person name="Stueber K."/>
            <person name="Theodoulou F.L."/>
            <person name="Tu H."/>
            <person name="Van de Peer Y."/>
            <person name="Verrier P.J."/>
            <person name="Waters E."/>
            <person name="Wood A."/>
            <person name="Yang L."/>
            <person name="Cove D."/>
            <person name="Cuming A."/>
            <person name="Hasebe M."/>
            <person name="Lucas S."/>
            <person name="Mishler D.B."/>
            <person name="Reski R."/>
            <person name="Grigoriev I."/>
            <person name="Quatrano R.S."/>
            <person name="Boore J.L."/>
        </authorList>
    </citation>
    <scope>NUCLEOTIDE SEQUENCE [LARGE SCALE GENOMIC DNA]</scope>
    <source>
        <strain evidence="1 2">cv. Gransden 2004</strain>
    </source>
</reference>
<keyword evidence="2" id="KW-1185">Reference proteome</keyword>
<sequence length="48" mass="5536">MRRIGKTTIIKATFNNVKQMYDASCFVEISQNSSNNYSISCNILKQFK</sequence>
<dbReference type="SUPFAM" id="SSF52540">
    <property type="entry name" value="P-loop containing nucleoside triphosphate hydrolases"/>
    <property type="match status" value="1"/>
</dbReference>
<evidence type="ECO:0000313" key="2">
    <source>
        <dbReference type="Proteomes" id="UP000006727"/>
    </source>
</evidence>
<dbReference type="Gramene" id="Pp3c9_9320V3.2">
    <property type="protein sequence ID" value="PAC:32912911.CDS.1"/>
    <property type="gene ID" value="Pp3c9_9320"/>
</dbReference>
<protein>
    <recommendedName>
        <fullName evidence="3">NB-ARC domain-containing protein</fullName>
    </recommendedName>
</protein>
<evidence type="ECO:0000313" key="1">
    <source>
        <dbReference type="EnsemblPlants" id="PAC:32912911.CDS.1"/>
    </source>
</evidence>
<name>A0A7I3Z175_PHYPA</name>
<reference evidence="1 2" key="2">
    <citation type="journal article" date="2018" name="Plant J.">
        <title>The Physcomitrella patens chromosome-scale assembly reveals moss genome structure and evolution.</title>
        <authorList>
            <person name="Lang D."/>
            <person name="Ullrich K.K."/>
            <person name="Murat F."/>
            <person name="Fuchs J."/>
            <person name="Jenkins J."/>
            <person name="Haas F.B."/>
            <person name="Piednoel M."/>
            <person name="Gundlach H."/>
            <person name="Van Bel M."/>
            <person name="Meyberg R."/>
            <person name="Vives C."/>
            <person name="Morata J."/>
            <person name="Symeonidi A."/>
            <person name="Hiss M."/>
            <person name="Muchero W."/>
            <person name="Kamisugi Y."/>
            <person name="Saleh O."/>
            <person name="Blanc G."/>
            <person name="Decker E.L."/>
            <person name="van Gessel N."/>
            <person name="Grimwood J."/>
            <person name="Hayes R.D."/>
            <person name="Graham S.W."/>
            <person name="Gunter L.E."/>
            <person name="McDaniel S.F."/>
            <person name="Hoernstein S.N.W."/>
            <person name="Larsson A."/>
            <person name="Li F.W."/>
            <person name="Perroud P.F."/>
            <person name="Phillips J."/>
            <person name="Ranjan P."/>
            <person name="Rokshar D.S."/>
            <person name="Rothfels C.J."/>
            <person name="Schneider L."/>
            <person name="Shu S."/>
            <person name="Stevenson D.W."/>
            <person name="Thummler F."/>
            <person name="Tillich M."/>
            <person name="Villarreal Aguilar J.C."/>
            <person name="Widiez T."/>
            <person name="Wong G.K."/>
            <person name="Wymore A."/>
            <person name="Zhang Y."/>
            <person name="Zimmer A.D."/>
            <person name="Quatrano R.S."/>
            <person name="Mayer K.F.X."/>
            <person name="Goodstein D."/>
            <person name="Casacuberta J.M."/>
            <person name="Vandepoele K."/>
            <person name="Reski R."/>
            <person name="Cuming A.C."/>
            <person name="Tuskan G.A."/>
            <person name="Maumus F."/>
            <person name="Salse J."/>
            <person name="Schmutz J."/>
            <person name="Rensing S.A."/>
        </authorList>
    </citation>
    <scope>NUCLEOTIDE SEQUENCE [LARGE SCALE GENOMIC DNA]</scope>
    <source>
        <strain evidence="1 2">cv. Gransden 2004</strain>
    </source>
</reference>
<dbReference type="Proteomes" id="UP000006727">
    <property type="component" value="Chromosome 9"/>
</dbReference>
<proteinExistence type="predicted"/>
<dbReference type="Gene3D" id="3.40.50.300">
    <property type="entry name" value="P-loop containing nucleotide triphosphate hydrolases"/>
    <property type="match status" value="1"/>
</dbReference>